<dbReference type="PANTHER" id="PTHR42840">
    <property type="entry name" value="NAD(P)-BINDING ROSSMANN-FOLD SUPERFAMILY PROTEIN-RELATED"/>
    <property type="match status" value="1"/>
</dbReference>
<evidence type="ECO:0000256" key="1">
    <source>
        <dbReference type="ARBA" id="ARBA00010928"/>
    </source>
</evidence>
<dbReference type="EMBL" id="FWDM01000022">
    <property type="protein sequence ID" value="SLM13749.1"/>
    <property type="molecule type" value="Genomic_DNA"/>
</dbReference>
<dbReference type="Pfam" id="PF01408">
    <property type="entry name" value="GFO_IDH_MocA"/>
    <property type="match status" value="1"/>
</dbReference>
<dbReference type="InterPro" id="IPR055170">
    <property type="entry name" value="GFO_IDH_MocA-like_dom"/>
</dbReference>
<sequence>MNKVKIGIVGLGRLGKRHAYNLANLVPGAELIAACSPIRAECEWAGTELGVPELYASFDEMLEQASLDAVWIASSSTYHAQQALAALERGLHVFVEKPMGVTLEECAEIERAVQAHSNQVFLVGFVRRFDPSYRYAKDLIEAGKIGTPFLVRSQTCDLDEYAEFQLEFVKTGGGIFLDMNVHDIDLARWFIGSEIAEVHSVGGSFVHQGFATLGDADNTVCLATFKNGAIAVLSASRTAFHGHDTHTEIVGTKGILKIGTTPRKNRVEIFDSAGARTDCVRDFYERFEEGFITEAREFVACIREGRKPEIRPQDGTAATRVGMAMTESFRKGTVVKLQI</sequence>
<dbReference type="GO" id="GO:0005737">
    <property type="term" value="C:cytoplasm"/>
    <property type="evidence" value="ECO:0007669"/>
    <property type="project" value="TreeGrafter"/>
</dbReference>
<dbReference type="GO" id="GO:0016491">
    <property type="term" value="F:oxidoreductase activity"/>
    <property type="evidence" value="ECO:0007669"/>
    <property type="project" value="UniProtKB-KW"/>
</dbReference>
<feature type="domain" description="Gfo/Idh/MocA-like oxidoreductase N-terminal" evidence="3">
    <location>
        <begin position="4"/>
        <end position="121"/>
    </location>
</feature>
<dbReference type="SUPFAM" id="SSF51735">
    <property type="entry name" value="NAD(P)-binding Rossmann-fold domains"/>
    <property type="match status" value="1"/>
</dbReference>
<dbReference type="Gene3D" id="3.40.50.720">
    <property type="entry name" value="NAD(P)-binding Rossmann-like Domain"/>
    <property type="match status" value="1"/>
</dbReference>
<evidence type="ECO:0000259" key="4">
    <source>
        <dbReference type="Pfam" id="PF22725"/>
    </source>
</evidence>
<name>A0A3P3XJH5_9SPIR</name>
<feature type="domain" description="GFO/IDH/MocA-like oxidoreductase" evidence="4">
    <location>
        <begin position="133"/>
        <end position="256"/>
    </location>
</feature>
<evidence type="ECO:0000256" key="2">
    <source>
        <dbReference type="ARBA" id="ARBA00023002"/>
    </source>
</evidence>
<evidence type="ECO:0000259" key="3">
    <source>
        <dbReference type="Pfam" id="PF01408"/>
    </source>
</evidence>
<dbReference type="Pfam" id="PF22725">
    <property type="entry name" value="GFO_IDH_MocA_C3"/>
    <property type="match status" value="1"/>
</dbReference>
<organism evidence="5">
    <name type="scientific">uncultured spirochete</name>
    <dbReference type="NCBI Taxonomy" id="156406"/>
    <lineage>
        <taxon>Bacteria</taxon>
        <taxon>Pseudomonadati</taxon>
        <taxon>Spirochaetota</taxon>
        <taxon>Spirochaetia</taxon>
        <taxon>Spirochaetales</taxon>
        <taxon>environmental samples</taxon>
    </lineage>
</organism>
<comment type="similarity">
    <text evidence="1">Belongs to the Gfo/Idh/MocA family.</text>
</comment>
<dbReference type="GO" id="GO:0006740">
    <property type="term" value="P:NADPH regeneration"/>
    <property type="evidence" value="ECO:0007669"/>
    <property type="project" value="TreeGrafter"/>
</dbReference>
<proteinExistence type="inferred from homology"/>
<gene>
    <name evidence="5" type="ORF">SPIROBIBN47_290189</name>
</gene>
<dbReference type="InterPro" id="IPR000683">
    <property type="entry name" value="Gfo/Idh/MocA-like_OxRdtase_N"/>
</dbReference>
<dbReference type="SUPFAM" id="SSF55347">
    <property type="entry name" value="Glyceraldehyde-3-phosphate dehydrogenase-like, C-terminal domain"/>
    <property type="match status" value="1"/>
</dbReference>
<dbReference type="Gene3D" id="3.30.360.10">
    <property type="entry name" value="Dihydrodipicolinate Reductase, domain 2"/>
    <property type="match status" value="1"/>
</dbReference>
<dbReference type="AlphaFoldDB" id="A0A3P3XJH5"/>
<accession>A0A3P3XJH5</accession>
<dbReference type="InterPro" id="IPR036291">
    <property type="entry name" value="NAD(P)-bd_dom_sf"/>
</dbReference>
<evidence type="ECO:0000313" key="5">
    <source>
        <dbReference type="EMBL" id="SLM13749.1"/>
    </source>
</evidence>
<dbReference type="PANTHER" id="PTHR42840:SF3">
    <property type="entry name" value="BINDING ROSSMANN FOLD OXIDOREDUCTASE, PUTATIVE (AFU_ORTHOLOGUE AFUA_2G10240)-RELATED"/>
    <property type="match status" value="1"/>
</dbReference>
<reference evidence="5" key="1">
    <citation type="submission" date="2017-02" db="EMBL/GenBank/DDBJ databases">
        <authorList>
            <person name="Regsiter A."/>
            <person name="William W."/>
        </authorList>
    </citation>
    <scope>NUCLEOTIDE SEQUENCE</scope>
    <source>
        <strain evidence="5">Bib</strain>
    </source>
</reference>
<protein>
    <submittedName>
        <fullName evidence="5">Oxidoreductase, NAD-binding domain protein</fullName>
    </submittedName>
</protein>
<keyword evidence="2" id="KW-0560">Oxidoreductase</keyword>
<dbReference type="GO" id="GO:0000166">
    <property type="term" value="F:nucleotide binding"/>
    <property type="evidence" value="ECO:0007669"/>
    <property type="project" value="InterPro"/>
</dbReference>